<organism evidence="8 9">
    <name type="scientific">Methanopyrus kandleri</name>
    <dbReference type="NCBI Taxonomy" id="2320"/>
    <lineage>
        <taxon>Archaea</taxon>
        <taxon>Methanobacteriati</taxon>
        <taxon>Methanobacteriota</taxon>
        <taxon>Methanomada group</taxon>
        <taxon>Methanopyri</taxon>
        <taxon>Methanopyrales</taxon>
        <taxon>Methanopyraceae</taxon>
        <taxon>Methanopyrus</taxon>
    </lineage>
</organism>
<dbReference type="GO" id="GO:0004017">
    <property type="term" value="F:AMP kinase activity"/>
    <property type="evidence" value="ECO:0007669"/>
    <property type="project" value="UniProtKB-UniRule"/>
</dbReference>
<evidence type="ECO:0000256" key="7">
    <source>
        <dbReference type="HAMAP-Rule" id="MF_00039"/>
    </source>
</evidence>
<reference evidence="8" key="1">
    <citation type="journal article" date="2020" name="bioRxiv">
        <title>A rank-normalized archaeal taxonomy based on genome phylogeny resolves widespread incomplete and uneven classifications.</title>
        <authorList>
            <person name="Rinke C."/>
            <person name="Chuvochina M."/>
            <person name="Mussig A.J."/>
            <person name="Chaumeil P.-A."/>
            <person name="Waite D.W."/>
            <person name="Whitman W.B."/>
            <person name="Parks D.H."/>
            <person name="Hugenholtz P."/>
        </authorList>
    </citation>
    <scope>NUCLEOTIDE SEQUENCE</scope>
    <source>
        <strain evidence="8">UBA8853</strain>
    </source>
</reference>
<dbReference type="GeneID" id="1477161"/>
<keyword evidence="6 7" id="KW-0067">ATP-binding</keyword>
<dbReference type="SUPFAM" id="SSF52540">
    <property type="entry name" value="P-loop containing nucleoside triphosphate hydrolases"/>
    <property type="match status" value="1"/>
</dbReference>
<comment type="subunit">
    <text evidence="7">Interacts with uS11. Not a structural component of 40S pre-ribosomes, but transiently interacts with them by binding to uS11.</text>
</comment>
<keyword evidence="2 7" id="KW-0698">rRNA processing</keyword>
<evidence type="ECO:0000256" key="4">
    <source>
        <dbReference type="ARBA" id="ARBA00022741"/>
    </source>
</evidence>
<dbReference type="HAMAP" id="MF_00039">
    <property type="entry name" value="Adenylate_kinase_AK6"/>
    <property type="match status" value="1"/>
</dbReference>
<evidence type="ECO:0000313" key="9">
    <source>
        <dbReference type="Proteomes" id="UP000619545"/>
    </source>
</evidence>
<sequence>MKIAITGTPGVGKTTVCEALRDLGFDVVHLNKVAREMDAILEEDEQRQAKVVDLHALRRYVEEWEPESDPAFVESHYAHLMPTDLVIVLRLHPSELERRLKEKGYPPEKIAENLEAEFVGVCYGEAVEVRSEGCFIRPPEDVIQVNVTGLSRAEAADRVLEAVNHRRGDDVDWLSDEEAQRTVERYLKYR</sequence>
<dbReference type="GO" id="GO:0005524">
    <property type="term" value="F:ATP binding"/>
    <property type="evidence" value="ECO:0007669"/>
    <property type="project" value="UniProtKB-UniRule"/>
</dbReference>
<protein>
    <recommendedName>
        <fullName evidence="7">Putative adenylate kinase</fullName>
        <shortName evidence="7">AK</shortName>
        <ecNumber evidence="7">2.7.4.3</ecNumber>
    </recommendedName>
    <alternativeName>
        <fullName evidence="7">ATP-AMP transphosphorylase</fullName>
    </alternativeName>
</protein>
<gene>
    <name evidence="8" type="ORF">HA336_00480</name>
</gene>
<feature type="binding site" evidence="7">
    <location>
        <position position="12"/>
    </location>
    <ligand>
        <name>ATP</name>
        <dbReference type="ChEBI" id="CHEBI:30616"/>
    </ligand>
</feature>
<dbReference type="OMA" id="QCEIFGT"/>
<feature type="binding site" evidence="7">
    <location>
        <position position="13"/>
    </location>
    <ligand>
        <name>ATP</name>
        <dbReference type="ChEBI" id="CHEBI:30616"/>
    </ligand>
</feature>
<evidence type="ECO:0000313" key="8">
    <source>
        <dbReference type="EMBL" id="HII69692.1"/>
    </source>
</evidence>
<comment type="catalytic activity">
    <reaction evidence="7">
        <text>ATP + H2O = ADP + phosphate + H(+)</text>
        <dbReference type="Rhea" id="RHEA:13065"/>
        <dbReference type="ChEBI" id="CHEBI:15377"/>
        <dbReference type="ChEBI" id="CHEBI:15378"/>
        <dbReference type="ChEBI" id="CHEBI:30616"/>
        <dbReference type="ChEBI" id="CHEBI:43474"/>
        <dbReference type="ChEBI" id="CHEBI:456216"/>
    </reaction>
</comment>
<keyword evidence="4 7" id="KW-0547">Nucleotide-binding</keyword>
<comment type="catalytic activity">
    <reaction evidence="7">
        <text>AMP + ATP = 2 ADP</text>
        <dbReference type="Rhea" id="RHEA:12973"/>
        <dbReference type="ChEBI" id="CHEBI:30616"/>
        <dbReference type="ChEBI" id="CHEBI:456215"/>
        <dbReference type="ChEBI" id="CHEBI:456216"/>
        <dbReference type="EC" id="2.7.4.3"/>
    </reaction>
</comment>
<dbReference type="RefSeq" id="WP_011019428.1">
    <property type="nucleotide sequence ID" value="NZ_DUJS01000001.1"/>
</dbReference>
<comment type="caution">
    <text evidence="7">Lacks conserved residue(s) required for the propagation of feature annotation.</text>
</comment>
<dbReference type="GO" id="GO:0042274">
    <property type="term" value="P:ribosomal small subunit biogenesis"/>
    <property type="evidence" value="ECO:0007669"/>
    <property type="project" value="UniProtKB-UniRule"/>
</dbReference>
<dbReference type="PANTHER" id="PTHR12595">
    <property type="entry name" value="POS9-ACTIVATING FACTOR FAP7-RELATED"/>
    <property type="match status" value="1"/>
</dbReference>
<comment type="function">
    <text evidence="7">Broad-specificity nucleoside monophosphate (NMP) kinase that catalyzes the reversible transfer of the terminal phosphate group between nucleoside triphosphates and monophosphates. Has also ATPase activity. Involved in the late maturation steps of the 30S ribosomal particles, specifically 16S rRNA maturation. While NMP activity is not required for ribosome maturation, ATPase activity is. Associates transiently with small ribosomal subunit protein uS11. ATP hydrolysis breaks the interaction with uS11. May temporarily remove uS11 from the ribosome to enable a conformational change of the ribosomal RNA that is needed for the final maturation step of the small ribosomal subunit.</text>
</comment>
<feature type="region of interest" description="LID" evidence="7">
    <location>
        <begin position="102"/>
        <end position="112"/>
    </location>
</feature>
<proteinExistence type="inferred from homology"/>
<evidence type="ECO:0000256" key="5">
    <source>
        <dbReference type="ARBA" id="ARBA00022777"/>
    </source>
</evidence>
<dbReference type="InterPro" id="IPR027417">
    <property type="entry name" value="P-loop_NTPase"/>
</dbReference>
<comment type="similarity">
    <text evidence="7">Belongs to the adenylate kinase family. AK6 subfamily.</text>
</comment>
<dbReference type="Proteomes" id="UP000619545">
    <property type="component" value="Unassembled WGS sequence"/>
</dbReference>
<keyword evidence="5 7" id="KW-0418">Kinase</keyword>
<dbReference type="EMBL" id="DUJS01000001">
    <property type="protein sequence ID" value="HII69692.1"/>
    <property type="molecule type" value="Genomic_DNA"/>
</dbReference>
<evidence type="ECO:0000256" key="3">
    <source>
        <dbReference type="ARBA" id="ARBA00022679"/>
    </source>
</evidence>
<accession>A0A832T5C4</accession>
<dbReference type="Pfam" id="PF13238">
    <property type="entry name" value="AAA_18"/>
    <property type="match status" value="1"/>
</dbReference>
<comment type="caution">
    <text evidence="8">The sequence shown here is derived from an EMBL/GenBank/DDBJ whole genome shotgun (WGS) entry which is preliminary data.</text>
</comment>
<dbReference type="SMR" id="A0A832T5C4"/>
<dbReference type="EC" id="2.7.4.3" evidence="7"/>
<dbReference type="AlphaFoldDB" id="A0A832T5C4"/>
<dbReference type="PANTHER" id="PTHR12595:SF0">
    <property type="entry name" value="ADENYLATE KINASE ISOENZYME 6"/>
    <property type="match status" value="1"/>
</dbReference>
<dbReference type="GO" id="GO:0016887">
    <property type="term" value="F:ATP hydrolysis activity"/>
    <property type="evidence" value="ECO:0007669"/>
    <property type="project" value="InterPro"/>
</dbReference>
<evidence type="ECO:0000256" key="2">
    <source>
        <dbReference type="ARBA" id="ARBA00022552"/>
    </source>
</evidence>
<feature type="binding site" evidence="7">
    <location>
        <position position="14"/>
    </location>
    <ligand>
        <name>ATP</name>
        <dbReference type="ChEBI" id="CHEBI:30616"/>
    </ligand>
</feature>
<name>A0A832T5C4_9EURY</name>
<keyword evidence="1 7" id="KW-0690">Ribosome biogenesis</keyword>
<evidence type="ECO:0000256" key="1">
    <source>
        <dbReference type="ARBA" id="ARBA00022517"/>
    </source>
</evidence>
<keyword evidence="3 7" id="KW-0808">Transferase</keyword>
<feature type="binding site" evidence="7">
    <location>
        <position position="15"/>
    </location>
    <ligand>
        <name>ATP</name>
        <dbReference type="ChEBI" id="CHEBI:30616"/>
    </ligand>
</feature>
<dbReference type="GO" id="GO:0006364">
    <property type="term" value="P:rRNA processing"/>
    <property type="evidence" value="ECO:0007669"/>
    <property type="project" value="UniProtKB-KW"/>
</dbReference>
<dbReference type="InterPro" id="IPR020618">
    <property type="entry name" value="Adenyl_kinase_AK6"/>
</dbReference>
<evidence type="ECO:0000256" key="6">
    <source>
        <dbReference type="ARBA" id="ARBA00022840"/>
    </source>
</evidence>
<feature type="binding site" evidence="7">
    <location>
        <position position="10"/>
    </location>
    <ligand>
        <name>ATP</name>
        <dbReference type="ChEBI" id="CHEBI:30616"/>
    </ligand>
</feature>
<dbReference type="Gene3D" id="3.40.50.300">
    <property type="entry name" value="P-loop containing nucleotide triphosphate hydrolases"/>
    <property type="match status" value="1"/>
</dbReference>